<comment type="similarity">
    <text evidence="2">Belongs to the MAP70 family.</text>
</comment>
<comment type="caution">
    <text evidence="8">The sequence shown here is derived from an EMBL/GenBank/DDBJ whole genome shotgun (WGS) entry which is preliminary data.</text>
</comment>
<name>A0A9Q0PZD4_SALVM</name>
<evidence type="ECO:0000256" key="3">
    <source>
        <dbReference type="ARBA" id="ARBA00022490"/>
    </source>
</evidence>
<feature type="compositionally biased region" description="Polar residues" evidence="7">
    <location>
        <begin position="61"/>
        <end position="76"/>
    </location>
</feature>
<proteinExistence type="inferred from homology"/>
<evidence type="ECO:0000256" key="1">
    <source>
        <dbReference type="ARBA" id="ARBA00004245"/>
    </source>
</evidence>
<accession>A0A9Q0PZD4</accession>
<evidence type="ECO:0000256" key="7">
    <source>
        <dbReference type="SAM" id="MobiDB-lite"/>
    </source>
</evidence>
<dbReference type="OrthoDB" id="2014495at2759"/>
<reference evidence="8" key="2">
    <citation type="journal article" date="2023" name="Int. J. Mol. Sci.">
        <title>De Novo Assembly and Annotation of 11 Diverse Shrub Willow (Salix) Genomes Reveals Novel Gene Organization in Sex-Linked Regions.</title>
        <authorList>
            <person name="Hyden B."/>
            <person name="Feng K."/>
            <person name="Yates T.B."/>
            <person name="Jawdy S."/>
            <person name="Cereghino C."/>
            <person name="Smart L.B."/>
            <person name="Muchero W."/>
        </authorList>
    </citation>
    <scope>NUCLEOTIDE SEQUENCE [LARGE SCALE GENOMIC DNA]</scope>
    <source>
        <tissue evidence="8">Shoot tip</tissue>
    </source>
</reference>
<dbReference type="AlphaFoldDB" id="A0A9Q0PZD4"/>
<keyword evidence="6" id="KW-0206">Cytoskeleton</keyword>
<dbReference type="Pfam" id="PF07058">
    <property type="entry name" value="MAP70"/>
    <property type="match status" value="1"/>
</dbReference>
<evidence type="ECO:0000256" key="2">
    <source>
        <dbReference type="ARBA" id="ARBA00008825"/>
    </source>
</evidence>
<dbReference type="GO" id="GO:0005874">
    <property type="term" value="C:microtubule"/>
    <property type="evidence" value="ECO:0007669"/>
    <property type="project" value="UniProtKB-KW"/>
</dbReference>
<evidence type="ECO:0000256" key="5">
    <source>
        <dbReference type="ARBA" id="ARBA00023054"/>
    </source>
</evidence>
<feature type="region of interest" description="Disordered" evidence="7">
    <location>
        <begin position="36"/>
        <end position="114"/>
    </location>
</feature>
<protein>
    <submittedName>
        <fullName evidence="8">Uncharacterized protein</fullName>
    </submittedName>
</protein>
<comment type="subcellular location">
    <subcellularLocation>
        <location evidence="1">Cytoplasm</location>
        <location evidence="1">Cytoskeleton</location>
    </subcellularLocation>
</comment>
<keyword evidence="9" id="KW-1185">Reference proteome</keyword>
<evidence type="ECO:0000313" key="9">
    <source>
        <dbReference type="Proteomes" id="UP001151529"/>
    </source>
</evidence>
<dbReference type="EMBL" id="JAPFFL010000010">
    <property type="protein sequence ID" value="KAJ6697195.1"/>
    <property type="molecule type" value="Genomic_DNA"/>
</dbReference>
<organism evidence="8 9">
    <name type="scientific">Salix viminalis</name>
    <name type="common">Common osier</name>
    <name type="synonym">Basket willow</name>
    <dbReference type="NCBI Taxonomy" id="40686"/>
    <lineage>
        <taxon>Eukaryota</taxon>
        <taxon>Viridiplantae</taxon>
        <taxon>Streptophyta</taxon>
        <taxon>Embryophyta</taxon>
        <taxon>Tracheophyta</taxon>
        <taxon>Spermatophyta</taxon>
        <taxon>Magnoliopsida</taxon>
        <taxon>eudicotyledons</taxon>
        <taxon>Gunneridae</taxon>
        <taxon>Pentapetalae</taxon>
        <taxon>rosids</taxon>
        <taxon>fabids</taxon>
        <taxon>Malpighiales</taxon>
        <taxon>Salicaceae</taxon>
        <taxon>Saliceae</taxon>
        <taxon>Salix</taxon>
    </lineage>
</organism>
<gene>
    <name evidence="8" type="ORF">OIU85_003548</name>
</gene>
<dbReference type="GO" id="GO:0008017">
    <property type="term" value="F:microtubule binding"/>
    <property type="evidence" value="ECO:0007669"/>
    <property type="project" value="InterPro"/>
</dbReference>
<keyword evidence="5" id="KW-0175">Coiled coil</keyword>
<dbReference type="GO" id="GO:0007010">
    <property type="term" value="P:cytoskeleton organization"/>
    <property type="evidence" value="ECO:0007669"/>
    <property type="project" value="InterPro"/>
</dbReference>
<evidence type="ECO:0000256" key="4">
    <source>
        <dbReference type="ARBA" id="ARBA00022701"/>
    </source>
</evidence>
<evidence type="ECO:0000313" key="8">
    <source>
        <dbReference type="EMBL" id="KAJ6697195.1"/>
    </source>
</evidence>
<dbReference type="Proteomes" id="UP001151529">
    <property type="component" value="Chromosome 19"/>
</dbReference>
<reference evidence="8" key="1">
    <citation type="submission" date="2022-11" db="EMBL/GenBank/DDBJ databases">
        <authorList>
            <person name="Hyden B.L."/>
            <person name="Feng K."/>
            <person name="Yates T."/>
            <person name="Jawdy S."/>
            <person name="Smart L.B."/>
            <person name="Muchero W."/>
        </authorList>
    </citation>
    <scope>NUCLEOTIDE SEQUENCE</scope>
    <source>
        <tissue evidence="8">Shoot tip</tissue>
    </source>
</reference>
<dbReference type="PANTHER" id="PTHR31246">
    <property type="entry name" value="MICROTUBULE-ASSOCIATED PROTEIN 70-2"/>
    <property type="match status" value="1"/>
</dbReference>
<sequence>MQQLRGRACYNRSGTAKSEAQLKEKYQLRLKVLEESLRGSSSSNRSAPEGRCISNGPPRRQSLNGAGQNHSFNQPCDGTKETETPNSWKGNLEGKPNEFPPADTERDGVPGILV</sequence>
<evidence type="ECO:0000256" key="6">
    <source>
        <dbReference type="ARBA" id="ARBA00023212"/>
    </source>
</evidence>
<keyword evidence="4" id="KW-0493">Microtubule</keyword>
<dbReference type="InterPro" id="IPR009768">
    <property type="entry name" value="MAP70"/>
</dbReference>
<keyword evidence="3" id="KW-0963">Cytoplasm</keyword>
<dbReference type="PANTHER" id="PTHR31246:SF17">
    <property type="entry name" value="MICROTUBULE-ASSOCIATED PROTEIN 70-2"/>
    <property type="match status" value="1"/>
</dbReference>